<dbReference type="AlphaFoldDB" id="A0AA41W6V7"/>
<evidence type="ECO:0000256" key="1">
    <source>
        <dbReference type="ARBA" id="ARBA00022448"/>
    </source>
</evidence>
<dbReference type="InterPro" id="IPR003593">
    <property type="entry name" value="AAA+_ATPase"/>
</dbReference>
<sequence>MFSVAHLKYAMGEKNILNVDLAEANSGDFIALLGTNGAGKSTFLKSMTGELMASGSVSFYGRAREQWNRQALAKQLAVLPQASELSFPFTAQEVVELGLIPLSYKQQDGIRVVRESMQKTSVWDLADRLYSLLSGGERQRVHLARVLVQLSQASEPPILLLDEPTSAQDLAQQHDILSLLKQLCDEQQWCVVAIVHDLNQALRFCNRTWLIHDSELIAEGAPEQVLNLDTIEKVWGYRGQLLRTDDQQLVFI</sequence>
<dbReference type="NCBIfam" id="NF010068">
    <property type="entry name" value="PRK13548.1"/>
    <property type="match status" value="1"/>
</dbReference>
<reference evidence="7 8" key="1">
    <citation type="journal article" date="2013" name="Antonie Van Leeuwenhoek">
        <title>Echinimonas agarilytica gen. nov., sp. nov., a new gammaproteobacterium isolated from the sea urchin Strongylocentrotus intermedius.</title>
        <authorList>
            <person name="Nedashkovskaya O.I."/>
            <person name="Stenkova A.M."/>
            <person name="Zhukova N.V."/>
            <person name="Van Trappen S."/>
            <person name="Lee J.S."/>
            <person name="Kim S.B."/>
        </authorList>
    </citation>
    <scope>NUCLEOTIDE SEQUENCE [LARGE SCALE GENOMIC DNA]</scope>
    <source>
        <strain evidence="7 8">KMM 6351</strain>
    </source>
</reference>
<dbReference type="InterPro" id="IPR003439">
    <property type="entry name" value="ABC_transporter-like_ATP-bd"/>
</dbReference>
<dbReference type="PROSITE" id="PS50893">
    <property type="entry name" value="ABC_TRANSPORTER_2"/>
    <property type="match status" value="1"/>
</dbReference>
<dbReference type="InterPro" id="IPR027417">
    <property type="entry name" value="P-loop_NTPase"/>
</dbReference>
<organism evidence="7 8">
    <name type="scientific">Echinimonas agarilytica</name>
    <dbReference type="NCBI Taxonomy" id="1215918"/>
    <lineage>
        <taxon>Bacteria</taxon>
        <taxon>Pseudomonadati</taxon>
        <taxon>Pseudomonadota</taxon>
        <taxon>Gammaproteobacteria</taxon>
        <taxon>Alteromonadales</taxon>
        <taxon>Echinimonadaceae</taxon>
        <taxon>Echinimonas</taxon>
    </lineage>
</organism>
<keyword evidence="2" id="KW-0547">Nucleotide-binding</keyword>
<keyword evidence="4" id="KW-1278">Translocase</keyword>
<keyword evidence="8" id="KW-1185">Reference proteome</keyword>
<comment type="function">
    <text evidence="5">Part of the ABC transporter complex HmuTUV involved in hemin import. Responsible for energy coupling to the transport system.</text>
</comment>
<dbReference type="Proteomes" id="UP001165393">
    <property type="component" value="Unassembled WGS sequence"/>
</dbReference>
<evidence type="ECO:0000256" key="3">
    <source>
        <dbReference type="ARBA" id="ARBA00022840"/>
    </source>
</evidence>
<accession>A0AA41W6V7</accession>
<feature type="domain" description="ABC transporter" evidence="6">
    <location>
        <begin position="2"/>
        <end position="238"/>
    </location>
</feature>
<keyword evidence="3 7" id="KW-0067">ATP-binding</keyword>
<comment type="caution">
    <text evidence="7">The sequence shown here is derived from an EMBL/GenBank/DDBJ whole genome shotgun (WGS) entry which is preliminary data.</text>
</comment>
<dbReference type="Pfam" id="PF00005">
    <property type="entry name" value="ABC_tran"/>
    <property type="match status" value="1"/>
</dbReference>
<evidence type="ECO:0000259" key="6">
    <source>
        <dbReference type="PROSITE" id="PS50893"/>
    </source>
</evidence>
<evidence type="ECO:0000256" key="4">
    <source>
        <dbReference type="ARBA" id="ARBA00022967"/>
    </source>
</evidence>
<name>A0AA41W6V7_9GAMM</name>
<keyword evidence="1" id="KW-0813">Transport</keyword>
<gene>
    <name evidence="7" type="ORF">NAF29_07965</name>
</gene>
<dbReference type="Gene3D" id="3.40.50.300">
    <property type="entry name" value="P-loop containing nucleotide triphosphate hydrolases"/>
    <property type="match status" value="1"/>
</dbReference>
<dbReference type="CDD" id="cd03214">
    <property type="entry name" value="ABC_Iron-Siderophores_B12_Hemin"/>
    <property type="match status" value="1"/>
</dbReference>
<evidence type="ECO:0000313" key="8">
    <source>
        <dbReference type="Proteomes" id="UP001165393"/>
    </source>
</evidence>
<dbReference type="RefSeq" id="WP_251261050.1">
    <property type="nucleotide sequence ID" value="NZ_JAMQGP010000003.1"/>
</dbReference>
<dbReference type="EMBL" id="JAMQGP010000003">
    <property type="protein sequence ID" value="MCM2679603.1"/>
    <property type="molecule type" value="Genomic_DNA"/>
</dbReference>
<dbReference type="PANTHER" id="PTHR42794">
    <property type="entry name" value="HEMIN IMPORT ATP-BINDING PROTEIN HMUV"/>
    <property type="match status" value="1"/>
</dbReference>
<proteinExistence type="predicted"/>
<dbReference type="SMART" id="SM00382">
    <property type="entry name" value="AAA"/>
    <property type="match status" value="1"/>
</dbReference>
<evidence type="ECO:0000256" key="2">
    <source>
        <dbReference type="ARBA" id="ARBA00022741"/>
    </source>
</evidence>
<protein>
    <submittedName>
        <fullName evidence="7">Heme ABC transporter ATP-binding protein</fullName>
    </submittedName>
</protein>
<evidence type="ECO:0000256" key="5">
    <source>
        <dbReference type="ARBA" id="ARBA00037066"/>
    </source>
</evidence>
<evidence type="ECO:0000313" key="7">
    <source>
        <dbReference type="EMBL" id="MCM2679603.1"/>
    </source>
</evidence>
<dbReference type="SUPFAM" id="SSF52540">
    <property type="entry name" value="P-loop containing nucleoside triphosphate hydrolases"/>
    <property type="match status" value="1"/>
</dbReference>
<dbReference type="GO" id="GO:0016887">
    <property type="term" value="F:ATP hydrolysis activity"/>
    <property type="evidence" value="ECO:0007669"/>
    <property type="project" value="InterPro"/>
</dbReference>
<dbReference type="PANTHER" id="PTHR42794:SF1">
    <property type="entry name" value="HEMIN IMPORT ATP-BINDING PROTEIN HMUV"/>
    <property type="match status" value="1"/>
</dbReference>
<dbReference type="GO" id="GO:0005524">
    <property type="term" value="F:ATP binding"/>
    <property type="evidence" value="ECO:0007669"/>
    <property type="project" value="UniProtKB-KW"/>
</dbReference>